<keyword evidence="2 6" id="KW-0378">Hydrolase</keyword>
<dbReference type="EMBL" id="CP003076">
    <property type="protein sequence ID" value="AEQ53928.1"/>
    <property type="molecule type" value="Genomic_DNA"/>
</dbReference>
<evidence type="ECO:0000256" key="3">
    <source>
        <dbReference type="ARBA" id="ARBA00023295"/>
    </source>
</evidence>
<dbReference type="InterPro" id="IPR013320">
    <property type="entry name" value="ConA-like_dom_sf"/>
</dbReference>
<geneLocation type="plasmid" evidence="8 9">
    <name>pPHB2</name>
</geneLocation>
<gene>
    <name evidence="8" type="ordered locus">KKY_p2</name>
</gene>
<keyword evidence="9" id="KW-1185">Reference proteome</keyword>
<protein>
    <submittedName>
        <fullName evidence="8">Beta-xylosidase</fullName>
    </submittedName>
</protein>
<dbReference type="Proteomes" id="UP000008850">
    <property type="component" value="Plasmid pPHB2"/>
</dbReference>
<evidence type="ECO:0000313" key="8">
    <source>
        <dbReference type="EMBL" id="AEQ53928.1"/>
    </source>
</evidence>
<dbReference type="RefSeq" id="WP_014133072.1">
    <property type="nucleotide sequence ID" value="NC_016079.1"/>
</dbReference>
<evidence type="ECO:0000259" key="7">
    <source>
        <dbReference type="Pfam" id="PF17851"/>
    </source>
</evidence>
<dbReference type="eggNOG" id="COG3507">
    <property type="taxonomic scope" value="Bacteria"/>
</dbReference>
<name>G4RH09_PELHB</name>
<dbReference type="Gene3D" id="2.115.10.20">
    <property type="entry name" value="Glycosyl hydrolase domain, family 43"/>
    <property type="match status" value="1"/>
</dbReference>
<proteinExistence type="inferred from homology"/>
<evidence type="ECO:0000256" key="6">
    <source>
        <dbReference type="RuleBase" id="RU361187"/>
    </source>
</evidence>
<dbReference type="InterPro" id="IPR041542">
    <property type="entry name" value="GH43_C2"/>
</dbReference>
<accession>G4RH09</accession>
<dbReference type="GO" id="GO:0005975">
    <property type="term" value="P:carbohydrate metabolic process"/>
    <property type="evidence" value="ECO:0007669"/>
    <property type="project" value="InterPro"/>
</dbReference>
<dbReference type="PANTHER" id="PTHR42812:SF12">
    <property type="entry name" value="BETA-XYLOSIDASE-RELATED"/>
    <property type="match status" value="1"/>
</dbReference>
<feature type="site" description="Important for catalytic activity, responsible for pKa modulation of the active site Glu and correct orientation of both the proton donor and substrate" evidence="5">
    <location>
        <position position="129"/>
    </location>
</feature>
<dbReference type="AlphaFoldDB" id="G4RH09"/>
<evidence type="ECO:0000256" key="4">
    <source>
        <dbReference type="PIRSR" id="PIRSR606710-1"/>
    </source>
</evidence>
<dbReference type="Gene3D" id="2.60.120.200">
    <property type="match status" value="1"/>
</dbReference>
<reference evidence="8 9" key="1">
    <citation type="journal article" date="2012" name="J. Bacteriol.">
        <title>Complete genome sequence of Pelagibacterium halotolerans B2T.</title>
        <authorList>
            <person name="Huo Y.Y."/>
            <person name="Cheng H."/>
            <person name="Han X.F."/>
            <person name="Jiang X.W."/>
            <person name="Sun C."/>
            <person name="Zhang X.Q."/>
            <person name="Zhu X.F."/>
            <person name="Liu Y.F."/>
            <person name="Li P.F."/>
            <person name="Ni P.X."/>
            <person name="Wu M."/>
        </authorList>
    </citation>
    <scope>NUCLEOTIDE SEQUENCE [LARGE SCALE GENOMIC DNA]</scope>
    <source>
        <strain evidence="9">DSM 22347 / JCM 15775 / CGMCC 1.7692 / B2</strain>
        <plasmid evidence="8 9">pPHB2</plasmid>
    </source>
</reference>
<dbReference type="InterPro" id="IPR023296">
    <property type="entry name" value="Glyco_hydro_beta-prop_sf"/>
</dbReference>
<dbReference type="Pfam" id="PF17851">
    <property type="entry name" value="GH43_C2"/>
    <property type="match status" value="1"/>
</dbReference>
<keyword evidence="3 6" id="KW-0326">Glycosidase</keyword>
<evidence type="ECO:0000256" key="5">
    <source>
        <dbReference type="PIRSR" id="PIRSR606710-2"/>
    </source>
</evidence>
<dbReference type="Pfam" id="PF04616">
    <property type="entry name" value="Glyco_hydro_43"/>
    <property type="match status" value="1"/>
</dbReference>
<dbReference type="PATRIC" id="fig|1082931.4.peg.3897"/>
<evidence type="ECO:0000313" key="9">
    <source>
        <dbReference type="Proteomes" id="UP000008850"/>
    </source>
</evidence>
<dbReference type="SUPFAM" id="SSF49899">
    <property type="entry name" value="Concanavalin A-like lectins/glucanases"/>
    <property type="match status" value="1"/>
</dbReference>
<evidence type="ECO:0000256" key="1">
    <source>
        <dbReference type="ARBA" id="ARBA00009865"/>
    </source>
</evidence>
<evidence type="ECO:0000256" key="2">
    <source>
        <dbReference type="ARBA" id="ARBA00022801"/>
    </source>
</evidence>
<feature type="active site" description="Proton acceptor" evidence="4">
    <location>
        <position position="16"/>
    </location>
</feature>
<dbReference type="CDD" id="cd09000">
    <property type="entry name" value="GH43_SXA-like"/>
    <property type="match status" value="1"/>
</dbReference>
<dbReference type="KEGG" id="phl:KKY_p2"/>
<keyword evidence="8" id="KW-0614">Plasmid</keyword>
<comment type="similarity">
    <text evidence="1 6">Belongs to the glycosyl hydrolase 43 family.</text>
</comment>
<dbReference type="SUPFAM" id="SSF75005">
    <property type="entry name" value="Arabinanase/levansucrase/invertase"/>
    <property type="match status" value="1"/>
</dbReference>
<sequence>MARQIDNPVLRGFNPDPSFLRVGQDYYIATSTFEWWPGVAIHHSKDLVNWRLLTHALTRQSQLDMTGNPNSGGIWAPCLSYADGIFYLIYTDVKSRRGAFKDTHNYLVTASSIEGPWSDPVYLNSSGFDPSLYHGHDDRKWLLNMVWDHRQGRNRFGGIVLQEYSVAERRLVGRPETIFLGTNRGFTEGPHLYYHDGFYHLMVAEGGTKYDHCVTMARARDITGPYEVDPLGSMLTSADDRSLPLQKSGHGSLIETHTGEWYLAHLCARPVVDHYCILGRETALQRCSWSADGWLRLAQGENKPLVEVAPPALPAVPFDPVPDTVFFATKVLGQHWSTLRSPPDPSWMTFDERDGFLRLYGRESLSSMHRQSLVARRQQAFDFEAEIGVDFAPENFQQMAGLVLFYDTDDYVYLRITSDEKAGKILGIVRSVAGAYEELPESDVVLTARSLCRLKAEVTGPTLKFSYALGDSEWTRIGPQLDIRNLSDDFAEPVRFTGNFIGMCVQDLAGTRAHADFEYFSYRELNHSSE</sequence>
<organism evidence="8 9">
    <name type="scientific">Pelagibacterium halotolerans (strain DSM 22347 / JCM 15775 / CGMCC 1.7692 / B2)</name>
    <dbReference type="NCBI Taxonomy" id="1082931"/>
    <lineage>
        <taxon>Bacteria</taxon>
        <taxon>Pseudomonadati</taxon>
        <taxon>Pseudomonadota</taxon>
        <taxon>Alphaproteobacteria</taxon>
        <taxon>Hyphomicrobiales</taxon>
        <taxon>Devosiaceae</taxon>
        <taxon>Pelagibacterium</taxon>
    </lineage>
</organism>
<feature type="domain" description="Beta-xylosidase C-terminal Concanavalin A-like" evidence="7">
    <location>
        <begin position="327"/>
        <end position="523"/>
    </location>
</feature>
<dbReference type="PANTHER" id="PTHR42812">
    <property type="entry name" value="BETA-XYLOSIDASE"/>
    <property type="match status" value="1"/>
</dbReference>
<dbReference type="InterPro" id="IPR006710">
    <property type="entry name" value="Glyco_hydro_43"/>
</dbReference>
<dbReference type="InterPro" id="IPR051795">
    <property type="entry name" value="Glycosyl_Hydrlase_43"/>
</dbReference>
<dbReference type="HOGENOM" id="CLU_016508_2_1_5"/>
<dbReference type="GO" id="GO:0004553">
    <property type="term" value="F:hydrolase activity, hydrolyzing O-glycosyl compounds"/>
    <property type="evidence" value="ECO:0007669"/>
    <property type="project" value="InterPro"/>
</dbReference>
<feature type="active site" description="Proton donor" evidence="4">
    <location>
        <position position="188"/>
    </location>
</feature>